<gene>
    <name evidence="1" type="ORF">TOT_020000448</name>
</gene>
<name>J4C3C2_THEOR</name>
<dbReference type="GeneID" id="20714596"/>
<dbReference type="PANTHER" id="PTHR19316:SF18">
    <property type="entry name" value="HSP70-BINDING PROTEIN 1"/>
    <property type="match status" value="1"/>
</dbReference>
<dbReference type="KEGG" id="tot:TOT_020000448"/>
<dbReference type="InterPro" id="IPR050693">
    <property type="entry name" value="Hsp70_NEF-Inhibitors"/>
</dbReference>
<dbReference type="OMA" id="IQYAEVC"/>
<dbReference type="Proteomes" id="UP000003786">
    <property type="component" value="Chromosome 2"/>
</dbReference>
<dbReference type="GO" id="GO:0000774">
    <property type="term" value="F:adenyl-nucleotide exchange factor activity"/>
    <property type="evidence" value="ECO:0007669"/>
    <property type="project" value="TreeGrafter"/>
</dbReference>
<keyword evidence="2" id="KW-1185">Reference proteome</keyword>
<dbReference type="EMBL" id="AP011947">
    <property type="protein sequence ID" value="BAM40186.1"/>
    <property type="molecule type" value="Genomic_DNA"/>
</dbReference>
<dbReference type="SUPFAM" id="SSF48371">
    <property type="entry name" value="ARM repeat"/>
    <property type="match status" value="1"/>
</dbReference>
<dbReference type="eggNOG" id="KOG2160">
    <property type="taxonomic scope" value="Eukaryota"/>
</dbReference>
<evidence type="ECO:0008006" key="3">
    <source>
        <dbReference type="Google" id="ProtNLM"/>
    </source>
</evidence>
<dbReference type="OrthoDB" id="10250458at2759"/>
<organism evidence="1 2">
    <name type="scientific">Theileria orientalis strain Shintoku</name>
    <dbReference type="NCBI Taxonomy" id="869250"/>
    <lineage>
        <taxon>Eukaryota</taxon>
        <taxon>Sar</taxon>
        <taxon>Alveolata</taxon>
        <taxon>Apicomplexa</taxon>
        <taxon>Aconoidasida</taxon>
        <taxon>Piroplasmida</taxon>
        <taxon>Theileriidae</taxon>
        <taxon>Theileria</taxon>
    </lineage>
</organism>
<dbReference type="VEuPathDB" id="PiroplasmaDB:TOT_020000448"/>
<reference evidence="1 2" key="1">
    <citation type="journal article" date="2012" name="MBio">
        <title>Comparative genome analysis of three eukaryotic parasites with differing abilities to transform leukocytes reveals key mediators of Theileria-induced leukocyte transformation.</title>
        <authorList>
            <person name="Hayashida K."/>
            <person name="Hara Y."/>
            <person name="Abe T."/>
            <person name="Yamasaki C."/>
            <person name="Toyoda A."/>
            <person name="Kosuge T."/>
            <person name="Suzuki Y."/>
            <person name="Sato Y."/>
            <person name="Kawashima S."/>
            <person name="Katayama T."/>
            <person name="Wakaguri H."/>
            <person name="Inoue N."/>
            <person name="Homma K."/>
            <person name="Tada-Umezaki M."/>
            <person name="Yagi Y."/>
            <person name="Fujii Y."/>
            <person name="Habara T."/>
            <person name="Kanehisa M."/>
            <person name="Watanabe H."/>
            <person name="Ito K."/>
            <person name="Gojobori T."/>
            <person name="Sugawara H."/>
            <person name="Imanishi T."/>
            <person name="Weir W."/>
            <person name="Gardner M."/>
            <person name="Pain A."/>
            <person name="Shiels B."/>
            <person name="Hattori M."/>
            <person name="Nene V."/>
            <person name="Sugimoto C."/>
        </authorList>
    </citation>
    <scope>NUCLEOTIDE SEQUENCE [LARGE SCALE GENOMIC DNA]</scope>
    <source>
        <strain evidence="1 2">Shintoku</strain>
    </source>
</reference>
<evidence type="ECO:0000313" key="1">
    <source>
        <dbReference type="EMBL" id="BAM40186.1"/>
    </source>
</evidence>
<dbReference type="InterPro" id="IPR016024">
    <property type="entry name" value="ARM-type_fold"/>
</dbReference>
<protein>
    <recommendedName>
        <fullName evidence="3">Nucleotide exchange factor Fes1 domain-containing protein</fullName>
    </recommendedName>
</protein>
<dbReference type="Gene3D" id="1.25.10.10">
    <property type="entry name" value="Leucine-rich Repeat Variant"/>
    <property type="match status" value="1"/>
</dbReference>
<dbReference type="STRING" id="869250.J4C3C2"/>
<dbReference type="PANTHER" id="PTHR19316">
    <property type="entry name" value="PROTEIN FOLDING REGULATOR"/>
    <property type="match status" value="1"/>
</dbReference>
<proteinExistence type="predicted"/>
<evidence type="ECO:0000313" key="2">
    <source>
        <dbReference type="Proteomes" id="UP000003786"/>
    </source>
</evidence>
<dbReference type="RefSeq" id="XP_009690487.1">
    <property type="nucleotide sequence ID" value="XM_009692192.1"/>
</dbReference>
<sequence>MGDSLNSSLNDLGHHVSCLYISSGEQLDDIFRLHSKFVNDMRGICINLGNFFSSFVPLLDSFVIGPKNLLNPQDFVSHFNKLTVADFLNISKSEQILSDWKQLTRRYIDSGINLEGIERYTSSVELHNDLLQELVNRSSDFDRPQKYSEANTYIPLGVLKSRVNKEETKPMSEEDKKFLEGAMASLQTHEKEIANSVSEINRIAKLFSEGPRDLSEEEVKILLESLEMLEEHFEDHPSNSSSLIRLGLLDSFTLLLHSDDDQVLSATLSIISCAFSNNESILEDASKTKLLPNLIKLKDRLKDSALEPKLISALSSSVRNCRRAEVVFITLDGLSYLKECLGRSNLKTRERAVLLFNHFLSLDRVGKLILAKLDPYGIVKALLPVDPVNKGIQFCELSSTLVSLLLQKHRDILTREEVEDAVRRLDEQLEALTALGSSDYNNIVEILSGAKQL</sequence>
<dbReference type="AlphaFoldDB" id="J4C3C2"/>
<dbReference type="InterPro" id="IPR011989">
    <property type="entry name" value="ARM-like"/>
</dbReference>
<accession>J4C3C2</accession>
<dbReference type="GO" id="GO:0005783">
    <property type="term" value="C:endoplasmic reticulum"/>
    <property type="evidence" value="ECO:0007669"/>
    <property type="project" value="TreeGrafter"/>
</dbReference>